<proteinExistence type="predicted"/>
<evidence type="ECO:0000313" key="2">
    <source>
        <dbReference type="EMBL" id="DAF54571.1"/>
    </source>
</evidence>
<protein>
    <submittedName>
        <fullName evidence="2">Minor capsid protein</fullName>
    </submittedName>
</protein>
<name>A0A8S5SUU6_9VIRU</name>
<evidence type="ECO:0000256" key="1">
    <source>
        <dbReference type="SAM" id="MobiDB-lite"/>
    </source>
</evidence>
<feature type="compositionally biased region" description="Basic and acidic residues" evidence="1">
    <location>
        <begin position="255"/>
        <end position="266"/>
    </location>
</feature>
<feature type="compositionally biased region" description="Polar residues" evidence="1">
    <location>
        <begin position="37"/>
        <end position="46"/>
    </location>
</feature>
<sequence length="282" mass="29761">MALAAIGSALLGIGKQLLPTIAGGLVNKFLGGNLMESNGGSSQHNESSSQGGGYSSSASGVNREQNLQDWNSMLGAIQNNMQSQQRFNRKSMFEQMGYNTMAAITQGVYNQISNNAAMSYNSAEAAKNRAWQEQMSNTAYQRAVEDMRKAGINPILAYQQGGASTPGGAQGTISGASMGLASSSAATASALGVSQNHNNTWSKSESNWYNAAQAVGDATSWSHTSADKAFNAFKNVFNDLSNLNSGAGGGAGRKPTKDEPQYKPGRDFIGNKNVEYWKGKLK</sequence>
<organism evidence="2">
    <name type="scientific">Microviridae sp. ctpIT6</name>
    <dbReference type="NCBI Taxonomy" id="2827650"/>
    <lineage>
        <taxon>Viruses</taxon>
        <taxon>Monodnaviria</taxon>
        <taxon>Sangervirae</taxon>
        <taxon>Phixviricota</taxon>
        <taxon>Malgrandaviricetes</taxon>
        <taxon>Petitvirales</taxon>
        <taxon>Microviridae</taxon>
    </lineage>
</organism>
<reference evidence="2" key="1">
    <citation type="journal article" date="2021" name="Proc. Natl. Acad. Sci. U.S.A.">
        <title>A Catalog of Tens of Thousands of Viruses from Human Metagenomes Reveals Hidden Associations with Chronic Diseases.</title>
        <authorList>
            <person name="Tisza M.J."/>
            <person name="Buck C.B."/>
        </authorList>
    </citation>
    <scope>NUCLEOTIDE SEQUENCE</scope>
    <source>
        <strain evidence="2">CtpIT6</strain>
    </source>
</reference>
<accession>A0A8S5SUU6</accession>
<feature type="region of interest" description="Disordered" evidence="1">
    <location>
        <begin position="37"/>
        <end position="61"/>
    </location>
</feature>
<feature type="region of interest" description="Disordered" evidence="1">
    <location>
        <begin position="244"/>
        <end position="269"/>
    </location>
</feature>
<dbReference type="EMBL" id="BK032681">
    <property type="protein sequence ID" value="DAF54571.1"/>
    <property type="molecule type" value="Genomic_DNA"/>
</dbReference>